<evidence type="ECO:0000313" key="2">
    <source>
        <dbReference type="EMBL" id="OAQ69896.1"/>
    </source>
</evidence>
<dbReference type="Proteomes" id="UP000078397">
    <property type="component" value="Unassembled WGS sequence"/>
</dbReference>
<organism evidence="2 3">
    <name type="scientific">Pochonia chlamydosporia 170</name>
    <dbReference type="NCBI Taxonomy" id="1380566"/>
    <lineage>
        <taxon>Eukaryota</taxon>
        <taxon>Fungi</taxon>
        <taxon>Dikarya</taxon>
        <taxon>Ascomycota</taxon>
        <taxon>Pezizomycotina</taxon>
        <taxon>Sordariomycetes</taxon>
        <taxon>Hypocreomycetidae</taxon>
        <taxon>Hypocreales</taxon>
        <taxon>Clavicipitaceae</taxon>
        <taxon>Pochonia</taxon>
    </lineage>
</organism>
<proteinExistence type="predicted"/>
<name>A0A179FW61_METCM</name>
<feature type="signal peptide" evidence="1">
    <location>
        <begin position="1"/>
        <end position="19"/>
    </location>
</feature>
<dbReference type="KEGG" id="pchm:VFPPC_15505"/>
<evidence type="ECO:0000313" key="3">
    <source>
        <dbReference type="Proteomes" id="UP000078397"/>
    </source>
</evidence>
<evidence type="ECO:0000256" key="1">
    <source>
        <dbReference type="SAM" id="SignalP"/>
    </source>
</evidence>
<protein>
    <submittedName>
        <fullName evidence="2">Uncharacterized protein</fullName>
    </submittedName>
</protein>
<dbReference type="EMBL" id="LSBJ02000002">
    <property type="protein sequence ID" value="OAQ69896.1"/>
    <property type="molecule type" value="Genomic_DNA"/>
</dbReference>
<dbReference type="AlphaFoldDB" id="A0A179FW61"/>
<feature type="chain" id="PRO_5008102079" evidence="1">
    <location>
        <begin position="20"/>
        <end position="113"/>
    </location>
</feature>
<dbReference type="OrthoDB" id="4691160at2759"/>
<gene>
    <name evidence="2" type="ORF">VFPPC_15505</name>
</gene>
<comment type="caution">
    <text evidence="2">The sequence shown here is derived from an EMBL/GenBank/DDBJ whole genome shotgun (WGS) entry which is preliminary data.</text>
</comment>
<dbReference type="GeneID" id="28857252"/>
<sequence>MHSNIITVIIAALVSSSAALVIRNKHVGDFRLFSNQGCSAGNLGVWTIIDDDVKHGKCVSINDSVQSIYATDVNQGCKFYLYNDGACKVGKTNAAEGTCSNTSEGWKSWSMDC</sequence>
<keyword evidence="1" id="KW-0732">Signal</keyword>
<reference evidence="2 3" key="1">
    <citation type="journal article" date="2016" name="PLoS Pathog.">
        <title>Biosynthesis of antibiotic leucinostatins in bio-control fungus Purpureocillium lilacinum and their inhibition on phytophthora revealed by genome mining.</title>
        <authorList>
            <person name="Wang G."/>
            <person name="Liu Z."/>
            <person name="Lin R."/>
            <person name="Li E."/>
            <person name="Mao Z."/>
            <person name="Ling J."/>
            <person name="Yang Y."/>
            <person name="Yin W.B."/>
            <person name="Xie B."/>
        </authorList>
    </citation>
    <scope>NUCLEOTIDE SEQUENCE [LARGE SCALE GENOMIC DNA]</scope>
    <source>
        <strain evidence="2">170</strain>
    </source>
</reference>
<dbReference type="RefSeq" id="XP_018146433.1">
    <property type="nucleotide sequence ID" value="XM_018293258.1"/>
</dbReference>
<keyword evidence="3" id="KW-1185">Reference proteome</keyword>
<accession>A0A179FW61</accession>
<dbReference type="STRING" id="1380566.A0A179FW61"/>